<dbReference type="Pfam" id="PF17917">
    <property type="entry name" value="RT_RNaseH"/>
    <property type="match status" value="1"/>
</dbReference>
<dbReference type="AlphaFoldDB" id="A0A2P4YLC7"/>
<dbReference type="GO" id="GO:0016787">
    <property type="term" value="F:hydrolase activity"/>
    <property type="evidence" value="ECO:0007669"/>
    <property type="project" value="UniProtKB-KW"/>
</dbReference>
<evidence type="ECO:0000256" key="2">
    <source>
        <dbReference type="ARBA" id="ARBA00022695"/>
    </source>
</evidence>
<evidence type="ECO:0000256" key="1">
    <source>
        <dbReference type="ARBA" id="ARBA00022679"/>
    </source>
</evidence>
<sequence>MCGASVFAIGCALMQFDHESRDRLKPTERNYPVHDKERKYDLAKFRVYLLSNTPFAIYTDHMY</sequence>
<name>A0A2P4YLC7_9STRA</name>
<keyword evidence="9" id="KW-1185">Reference proteome</keyword>
<accession>A0A2P4YLC7</accession>
<keyword evidence="1" id="KW-0808">Transferase</keyword>
<dbReference type="GO" id="GO:0003964">
    <property type="term" value="F:RNA-directed DNA polymerase activity"/>
    <property type="evidence" value="ECO:0007669"/>
    <property type="project" value="UniProtKB-KW"/>
</dbReference>
<evidence type="ECO:0000256" key="5">
    <source>
        <dbReference type="ARBA" id="ARBA00022801"/>
    </source>
</evidence>
<comment type="caution">
    <text evidence="8">The sequence shown here is derived from an EMBL/GenBank/DDBJ whole genome shotgun (WGS) entry which is preliminary data.</text>
</comment>
<evidence type="ECO:0000256" key="6">
    <source>
        <dbReference type="ARBA" id="ARBA00022918"/>
    </source>
</evidence>
<dbReference type="GO" id="GO:0004519">
    <property type="term" value="F:endonuclease activity"/>
    <property type="evidence" value="ECO:0007669"/>
    <property type="project" value="UniProtKB-KW"/>
</dbReference>
<evidence type="ECO:0000259" key="7">
    <source>
        <dbReference type="Pfam" id="PF17917"/>
    </source>
</evidence>
<gene>
    <name evidence="8" type="ORF">PHPALM_3862</name>
</gene>
<keyword evidence="5" id="KW-0378">Hydrolase</keyword>
<reference evidence="8 9" key="1">
    <citation type="journal article" date="2017" name="Genome Biol. Evol.">
        <title>Phytophthora megakarya and P. palmivora, closely related causal agents of cacao black pod rot, underwent increases in genome sizes and gene numbers by different mechanisms.</title>
        <authorList>
            <person name="Ali S.S."/>
            <person name="Shao J."/>
            <person name="Lary D.J."/>
            <person name="Kronmiller B."/>
            <person name="Shen D."/>
            <person name="Strem M.D."/>
            <person name="Amoako-Attah I."/>
            <person name="Akrofi A.Y."/>
            <person name="Begoude B.A."/>
            <person name="Ten Hoopen G.M."/>
            <person name="Coulibaly K."/>
            <person name="Kebe B.I."/>
            <person name="Melnick R.L."/>
            <person name="Guiltinan M.J."/>
            <person name="Tyler B.M."/>
            <person name="Meinhardt L.W."/>
            <person name="Bailey B.A."/>
        </authorList>
    </citation>
    <scope>NUCLEOTIDE SEQUENCE [LARGE SCALE GENOMIC DNA]</scope>
    <source>
        <strain evidence="9">sbr112.9</strain>
    </source>
</reference>
<protein>
    <submittedName>
        <fullName evidence="8">Reverse transcriptase</fullName>
    </submittedName>
</protein>
<evidence type="ECO:0000313" key="8">
    <source>
        <dbReference type="EMBL" id="POM78593.1"/>
    </source>
</evidence>
<keyword evidence="2" id="KW-0548">Nucleotidyltransferase</keyword>
<dbReference type="EMBL" id="NCKW01001960">
    <property type="protein sequence ID" value="POM78593.1"/>
    <property type="molecule type" value="Genomic_DNA"/>
</dbReference>
<dbReference type="Proteomes" id="UP000237271">
    <property type="component" value="Unassembled WGS sequence"/>
</dbReference>
<organism evidence="8 9">
    <name type="scientific">Phytophthora palmivora</name>
    <dbReference type="NCBI Taxonomy" id="4796"/>
    <lineage>
        <taxon>Eukaryota</taxon>
        <taxon>Sar</taxon>
        <taxon>Stramenopiles</taxon>
        <taxon>Oomycota</taxon>
        <taxon>Peronosporomycetes</taxon>
        <taxon>Peronosporales</taxon>
        <taxon>Peronosporaceae</taxon>
        <taxon>Phytophthora</taxon>
    </lineage>
</organism>
<feature type="domain" description="Reverse transcriptase RNase H-like" evidence="7">
    <location>
        <begin position="2"/>
        <end position="61"/>
    </location>
</feature>
<evidence type="ECO:0000313" key="9">
    <source>
        <dbReference type="Proteomes" id="UP000237271"/>
    </source>
</evidence>
<keyword evidence="6 8" id="KW-0695">RNA-directed DNA polymerase</keyword>
<keyword evidence="3" id="KW-0540">Nuclease</keyword>
<evidence type="ECO:0000256" key="4">
    <source>
        <dbReference type="ARBA" id="ARBA00022759"/>
    </source>
</evidence>
<dbReference type="InterPro" id="IPR041373">
    <property type="entry name" value="RT_RNaseH"/>
</dbReference>
<evidence type="ECO:0000256" key="3">
    <source>
        <dbReference type="ARBA" id="ARBA00022722"/>
    </source>
</evidence>
<keyword evidence="4" id="KW-0255">Endonuclease</keyword>
<proteinExistence type="predicted"/>